<evidence type="ECO:0000256" key="2">
    <source>
        <dbReference type="RuleBase" id="RU003749"/>
    </source>
</evidence>
<feature type="domain" description="STAS" evidence="3">
    <location>
        <begin position="7"/>
        <end position="115"/>
    </location>
</feature>
<proteinExistence type="inferred from homology"/>
<reference evidence="4 5" key="1">
    <citation type="submission" date="2018-10" db="EMBL/GenBank/DDBJ databases">
        <title>Draft genome of Mycobacterium hodleri strain B.</title>
        <authorList>
            <person name="Amande T.J."/>
            <person name="Mcgenity T.J."/>
        </authorList>
    </citation>
    <scope>NUCLEOTIDE SEQUENCE [LARGE SCALE GENOMIC DNA]</scope>
    <source>
        <strain evidence="4 5">B</strain>
    </source>
</reference>
<evidence type="ECO:0000313" key="4">
    <source>
        <dbReference type="EMBL" id="TQR84141.1"/>
    </source>
</evidence>
<dbReference type="PROSITE" id="PS50801">
    <property type="entry name" value="STAS"/>
    <property type="match status" value="1"/>
</dbReference>
<protein>
    <recommendedName>
        <fullName evidence="2">Anti-sigma factor antagonist</fullName>
    </recommendedName>
</protein>
<dbReference type="RefSeq" id="WP_142554386.1">
    <property type="nucleotide sequence ID" value="NZ_VIFX01000034.1"/>
</dbReference>
<dbReference type="Pfam" id="PF01740">
    <property type="entry name" value="STAS"/>
    <property type="match status" value="1"/>
</dbReference>
<name>A0A544VVX0_9MYCO</name>
<dbReference type="InterPro" id="IPR036513">
    <property type="entry name" value="STAS_dom_sf"/>
</dbReference>
<dbReference type="AlphaFoldDB" id="A0A544VVX0"/>
<evidence type="ECO:0000259" key="3">
    <source>
        <dbReference type="PROSITE" id="PS50801"/>
    </source>
</evidence>
<evidence type="ECO:0000313" key="5">
    <source>
        <dbReference type="Proteomes" id="UP000315759"/>
    </source>
</evidence>
<dbReference type="Gene3D" id="3.30.750.24">
    <property type="entry name" value="STAS domain"/>
    <property type="match status" value="1"/>
</dbReference>
<dbReference type="SUPFAM" id="SSF52091">
    <property type="entry name" value="SpoIIaa-like"/>
    <property type="match status" value="1"/>
</dbReference>
<dbReference type="GO" id="GO:0043856">
    <property type="term" value="F:anti-sigma factor antagonist activity"/>
    <property type="evidence" value="ECO:0007669"/>
    <property type="project" value="InterPro"/>
</dbReference>
<dbReference type="Proteomes" id="UP000315759">
    <property type="component" value="Unassembled WGS sequence"/>
</dbReference>
<gene>
    <name evidence="4" type="ORF">D8S82_23370</name>
</gene>
<accession>A0A544VVX0</accession>
<organism evidence="4 5">
    <name type="scientific">Mycolicibacterium hodleri</name>
    <dbReference type="NCBI Taxonomy" id="49897"/>
    <lineage>
        <taxon>Bacteria</taxon>
        <taxon>Bacillati</taxon>
        <taxon>Actinomycetota</taxon>
        <taxon>Actinomycetes</taxon>
        <taxon>Mycobacteriales</taxon>
        <taxon>Mycobacteriaceae</taxon>
        <taxon>Mycolicibacterium</taxon>
    </lineage>
</organism>
<comment type="similarity">
    <text evidence="1 2">Belongs to the anti-sigma-factor antagonist family.</text>
</comment>
<keyword evidence="5" id="KW-1185">Reference proteome</keyword>
<dbReference type="CDD" id="cd07043">
    <property type="entry name" value="STAS_anti-anti-sigma_factors"/>
    <property type="match status" value="1"/>
</dbReference>
<comment type="caution">
    <text evidence="4">The sequence shown here is derived from an EMBL/GenBank/DDBJ whole genome shotgun (WGS) entry which is preliminary data.</text>
</comment>
<dbReference type="EMBL" id="VIFX01000034">
    <property type="protein sequence ID" value="TQR84141.1"/>
    <property type="molecule type" value="Genomic_DNA"/>
</dbReference>
<dbReference type="NCBIfam" id="TIGR00377">
    <property type="entry name" value="ant_ant_sig"/>
    <property type="match status" value="1"/>
</dbReference>
<sequence>MSTADAISTSVERRDGATVLMVDGVVDLATSPALEELLAELIDERPDALIIDLTAVSFLASVGLRILAETHERAGGTGKFAVVASGPATARPIQLTKLDEFLALYQTADEALAAIGTQP</sequence>
<evidence type="ECO:0000256" key="1">
    <source>
        <dbReference type="ARBA" id="ARBA00009013"/>
    </source>
</evidence>
<dbReference type="InterPro" id="IPR003658">
    <property type="entry name" value="Anti-sigma_ant"/>
</dbReference>
<dbReference type="PANTHER" id="PTHR33495:SF13">
    <property type="entry name" value="ANTI-SIGMA-F FACTOR ANTAGONIST RSFB"/>
    <property type="match status" value="1"/>
</dbReference>
<dbReference type="PANTHER" id="PTHR33495">
    <property type="entry name" value="ANTI-SIGMA FACTOR ANTAGONIST TM_1081-RELATED-RELATED"/>
    <property type="match status" value="1"/>
</dbReference>
<dbReference type="InterPro" id="IPR002645">
    <property type="entry name" value="STAS_dom"/>
</dbReference>